<evidence type="ECO:0000313" key="3">
    <source>
        <dbReference type="Proteomes" id="UP000520592"/>
    </source>
</evidence>
<dbReference type="EMBL" id="JACAQD010000071">
    <property type="protein sequence ID" value="NWC37397.1"/>
    <property type="molecule type" value="Genomic_DNA"/>
</dbReference>
<dbReference type="Proteomes" id="UP000520592">
    <property type="component" value="Unassembled WGS sequence"/>
</dbReference>
<sequence>MIRLKSPNSYTDNELDRSIEKCDAIMLFLFVAIGVLITYIIYIFDKDPAAYSGLLFVITSYFLAAKFVYTHLTIREKDLPTGILLYLALAIVYLLLYAAIDEPHHSVGIDSSCGLLSIEHWSH</sequence>
<name>A0A7Y7YIY6_9PSED</name>
<feature type="transmembrane region" description="Helical" evidence="1">
    <location>
        <begin position="50"/>
        <end position="69"/>
    </location>
</feature>
<reference evidence="2 3" key="1">
    <citation type="submission" date="2020-04" db="EMBL/GenBank/DDBJ databases">
        <title>Molecular characterization of pseudomonads from Agaricus bisporus reveal novel blotch 2 pathogens in Western Europe.</title>
        <authorList>
            <person name="Taparia T."/>
            <person name="Krijger M."/>
            <person name="Haynes E."/>
            <person name="Elpinstone J.G."/>
            <person name="Noble R."/>
            <person name="Van Der Wolf J."/>
        </authorList>
    </citation>
    <scope>NUCLEOTIDE SEQUENCE [LARGE SCALE GENOMIC DNA]</scope>
    <source>
        <strain evidence="2 3">IPO3737</strain>
    </source>
</reference>
<feature type="transmembrane region" description="Helical" evidence="1">
    <location>
        <begin position="81"/>
        <end position="100"/>
    </location>
</feature>
<keyword evidence="1" id="KW-0472">Membrane</keyword>
<keyword evidence="1" id="KW-0812">Transmembrane</keyword>
<comment type="caution">
    <text evidence="2">The sequence shown here is derived from an EMBL/GenBank/DDBJ whole genome shotgun (WGS) entry which is preliminary data.</text>
</comment>
<keyword evidence="1" id="KW-1133">Transmembrane helix</keyword>
<accession>A0A7Y7YIY6</accession>
<organism evidence="2 3">
    <name type="scientific">Pseudomonas gingeri</name>
    <dbReference type="NCBI Taxonomy" id="117681"/>
    <lineage>
        <taxon>Bacteria</taxon>
        <taxon>Pseudomonadati</taxon>
        <taxon>Pseudomonadota</taxon>
        <taxon>Gammaproteobacteria</taxon>
        <taxon>Pseudomonadales</taxon>
        <taxon>Pseudomonadaceae</taxon>
        <taxon>Pseudomonas</taxon>
    </lineage>
</organism>
<gene>
    <name evidence="2" type="ORF">HX876_34145</name>
</gene>
<evidence type="ECO:0000313" key="2">
    <source>
        <dbReference type="EMBL" id="NWC37397.1"/>
    </source>
</evidence>
<proteinExistence type="predicted"/>
<protein>
    <submittedName>
        <fullName evidence="2">Uncharacterized protein</fullName>
    </submittedName>
</protein>
<evidence type="ECO:0000256" key="1">
    <source>
        <dbReference type="SAM" id="Phobius"/>
    </source>
</evidence>
<dbReference type="AlphaFoldDB" id="A0A7Y7YIY6"/>
<feature type="transmembrane region" description="Helical" evidence="1">
    <location>
        <begin position="24"/>
        <end position="44"/>
    </location>
</feature>
<dbReference type="RefSeq" id="WP_177063765.1">
    <property type="nucleotide sequence ID" value="NZ_JACAPS010000075.1"/>
</dbReference>